<feature type="region of interest" description="Disordered" evidence="1">
    <location>
        <begin position="78"/>
        <end position="240"/>
    </location>
</feature>
<feature type="compositionally biased region" description="Basic and acidic residues" evidence="1">
    <location>
        <begin position="898"/>
        <end position="912"/>
    </location>
</feature>
<gene>
    <name evidence="2" type="ORF">CHLNCDRAFT_57398</name>
</gene>
<dbReference type="Proteomes" id="UP000008141">
    <property type="component" value="Unassembled WGS sequence"/>
</dbReference>
<feature type="region of interest" description="Disordered" evidence="1">
    <location>
        <begin position="898"/>
        <end position="941"/>
    </location>
</feature>
<dbReference type="eggNOG" id="ENOG502SAQ8">
    <property type="taxonomic scope" value="Eukaryota"/>
</dbReference>
<feature type="compositionally biased region" description="Acidic residues" evidence="1">
    <location>
        <begin position="219"/>
        <end position="231"/>
    </location>
</feature>
<organism evidence="3">
    <name type="scientific">Chlorella variabilis</name>
    <name type="common">Green alga</name>
    <dbReference type="NCBI Taxonomy" id="554065"/>
    <lineage>
        <taxon>Eukaryota</taxon>
        <taxon>Viridiplantae</taxon>
        <taxon>Chlorophyta</taxon>
        <taxon>core chlorophytes</taxon>
        <taxon>Trebouxiophyceae</taxon>
        <taxon>Chlorellales</taxon>
        <taxon>Chlorellaceae</taxon>
        <taxon>Chlorella clade</taxon>
        <taxon>Chlorella</taxon>
    </lineage>
</organism>
<protein>
    <recommendedName>
        <fullName evidence="4">Nucleotide-diphospho-sugar transferase domain-containing protein</fullName>
    </recommendedName>
</protein>
<feature type="compositionally biased region" description="Low complexity" evidence="1">
    <location>
        <begin position="779"/>
        <end position="791"/>
    </location>
</feature>
<dbReference type="EMBL" id="GL433840">
    <property type="protein sequence ID" value="EFN57224.1"/>
    <property type="molecule type" value="Genomic_DNA"/>
</dbReference>
<evidence type="ECO:0000313" key="3">
    <source>
        <dbReference type="Proteomes" id="UP000008141"/>
    </source>
</evidence>
<reference evidence="2 3" key="1">
    <citation type="journal article" date="2010" name="Plant Cell">
        <title>The Chlorella variabilis NC64A genome reveals adaptation to photosymbiosis, coevolution with viruses, and cryptic sex.</title>
        <authorList>
            <person name="Blanc G."/>
            <person name="Duncan G."/>
            <person name="Agarkova I."/>
            <person name="Borodovsky M."/>
            <person name="Gurnon J."/>
            <person name="Kuo A."/>
            <person name="Lindquist E."/>
            <person name="Lucas S."/>
            <person name="Pangilinan J."/>
            <person name="Polle J."/>
            <person name="Salamov A."/>
            <person name="Terry A."/>
            <person name="Yamada T."/>
            <person name="Dunigan D.D."/>
            <person name="Grigoriev I.V."/>
            <person name="Claverie J.M."/>
            <person name="Van Etten J.L."/>
        </authorList>
    </citation>
    <scope>NUCLEOTIDE SEQUENCE [LARGE SCALE GENOMIC DNA]</scope>
    <source>
        <strain evidence="2 3">NC64A</strain>
    </source>
</reference>
<dbReference type="OrthoDB" id="515978at2759"/>
<proteinExistence type="predicted"/>
<evidence type="ECO:0000313" key="2">
    <source>
        <dbReference type="EMBL" id="EFN57224.1"/>
    </source>
</evidence>
<dbReference type="AlphaFoldDB" id="E1ZA96"/>
<evidence type="ECO:0000256" key="1">
    <source>
        <dbReference type="SAM" id="MobiDB-lite"/>
    </source>
</evidence>
<dbReference type="RefSeq" id="XP_005849326.1">
    <property type="nucleotide sequence ID" value="XM_005849264.1"/>
</dbReference>
<dbReference type="InParanoid" id="E1ZA96"/>
<dbReference type="OMA" id="NEEACTR"/>
<feature type="compositionally biased region" description="Low complexity" evidence="1">
    <location>
        <begin position="803"/>
        <end position="815"/>
    </location>
</feature>
<feature type="compositionally biased region" description="Low complexity" evidence="1">
    <location>
        <begin position="102"/>
        <end position="145"/>
    </location>
</feature>
<accession>E1ZA96</accession>
<dbReference type="GeneID" id="17356715"/>
<keyword evidence="3" id="KW-1185">Reference proteome</keyword>
<feature type="compositionally biased region" description="Basic and acidic residues" evidence="1">
    <location>
        <begin position="792"/>
        <end position="802"/>
    </location>
</feature>
<evidence type="ECO:0008006" key="4">
    <source>
        <dbReference type="Google" id="ProtNLM"/>
    </source>
</evidence>
<name>E1ZA96_CHLVA</name>
<dbReference type="KEGG" id="cvr:CHLNCDRAFT_57398"/>
<feature type="region of interest" description="Disordered" evidence="1">
    <location>
        <begin position="765"/>
        <end position="842"/>
    </location>
</feature>
<feature type="compositionally biased region" description="Low complexity" evidence="1">
    <location>
        <begin position="196"/>
        <end position="216"/>
    </location>
</feature>
<feature type="compositionally biased region" description="Basic and acidic residues" evidence="1">
    <location>
        <begin position="170"/>
        <end position="183"/>
    </location>
</feature>
<sequence>MGVESGKGGAALPPDRRPFRLTAPAPPSTWRRNLGMAAVTLVFIGTLVAMPSTGLSGLVGSASQHLTIASLPVSAAAAQPSSSDTNGSVDGHGSSTDDGIVGASTSTGGADASEGSSAGAAQSAGASGEGIAAAQRGSSNSSSGSEETEEAEEGSRGSGSSAEAIEEAEEGRSSSSKEAKQVAEADSGSGSKEATEATVEGSSSGSSSAEGTVAAEEGGGSDEAAEADEESVGGSAGDEADLPCRESGYCSVGKLQAYVGEVDSTEGFRAMLKASCYKKECIMLTIGSGGHLLGMNFVAGAWKLGLANVMLHATGNESCAVLAEAGYHNVTCVWSHRDWFPVKNGTWHIFEAEEQWAVRYILMARAVWHGYNVWLLDTDTYLYHDPYKYLTVPPFKDIHFMSLDEGGHTINGGSSYIHSAAPGGPAAWTIARMCEHMIRLNEQWRFVLSDTLIGNYLHHPAIFFTLWEAPGLSMDVEPQVHYDDPGVQLHYPPAWVNLTGTTEEKAHGFNLTIPYLNGTWNESIAGKRFPPRRNYSQAFIKMLEEESGGAKYAEFEGSPPKGYVAPPNENFIFIPGWLLSAWLGRGVAGWWNLPPYPPQVMIHALFVPGEVHAGWKKEYLLKASGAFNFEVSQALNGQLLPSGTPDAPLPRVLALLPGLNLPSETALEYRDKLLQLVRLAGRTGRVMLLPDPVCNSTWLGFGGEKPSVRGHRKNEYNIGLTLTYGLDDDQHCMWWNVLDLGCMPGRYILHPDYLELVRRLPQGTAEPGRGNTVQLGSLEQGPGQAQEPEQGQTKKDAEHAEQQAEAQGGSPAGAPQPGPLHAVQGGGGEQQQQQPAQLRQAKGARLAAVAEAAKQKDGPHILFLDAIPDLTPGAWPQHGKADEHWAAWTGSCVWARDDPPTPERRRLGERWRGPHWAGGRQRDEAPWPSSQLHLHSEWGDL</sequence>
<feature type="compositionally biased region" description="Polar residues" evidence="1">
    <location>
        <begin position="84"/>
        <end position="97"/>
    </location>
</feature>
<feature type="region of interest" description="Disordered" evidence="1">
    <location>
        <begin position="1"/>
        <end position="29"/>
    </location>
</feature>